<evidence type="ECO:0000313" key="2">
    <source>
        <dbReference type="Proteomes" id="UP000001542"/>
    </source>
</evidence>
<dbReference type="InterPro" id="IPR016024">
    <property type="entry name" value="ARM-type_fold"/>
</dbReference>
<dbReference type="SUPFAM" id="SSF48371">
    <property type="entry name" value="ARM repeat"/>
    <property type="match status" value="1"/>
</dbReference>
<proteinExistence type="predicted"/>
<dbReference type="KEGG" id="tva:4759616"/>
<dbReference type="RefSeq" id="XP_001314345.1">
    <property type="nucleotide sequence ID" value="XM_001314327.1"/>
</dbReference>
<dbReference type="Proteomes" id="UP000001542">
    <property type="component" value="Unassembled WGS sequence"/>
</dbReference>
<sequence length="466" mass="54533">MDDPENDISSRNIISRQKDRFDSKYIGDKNQADDINTKLDSVIKKFENNNIDDQVLHELLDIYSSNIFHLHRKYVDIMLNIASQNESSDIIVQIIKYITFCDIRLKIKSFGRKEIDFILKNLEKANFIEILAYVLTSSRSDMRYFFQNDSFIPFLEFISSSICQNAQNSVSCFKFIEIVCQNKQIALIFQNLIEILLHDEFQVNASMKMQTIYTFYYFNPLLSQKLLPNEILPNLFSIIEQNSCNDDFLASFLKFLVIFSRSYEEKQDFIESGAYSFVYSIYERVDQENKKRLVEILINLQGETEKIDESHLSFLLHLISTVMQSNIVLQSLIIRLFSKELTFLGSNSINYLNQSSYIEIITQTIPYLGKRTKKAILKALDYCNIVGKAHGFDLFSILRNNDGFLSYIEEDEIFTPLSIQLTNENQNDNIMDSKTQNDDESFYSYSYSDDYYSYCSEYSDDENSEQ</sequence>
<dbReference type="AlphaFoldDB" id="A2F003"/>
<dbReference type="VEuPathDB" id="TrichDB:TVAG_111440"/>
<keyword evidence="2" id="KW-1185">Reference proteome</keyword>
<organism evidence="1 2">
    <name type="scientific">Trichomonas vaginalis (strain ATCC PRA-98 / G3)</name>
    <dbReference type="NCBI Taxonomy" id="412133"/>
    <lineage>
        <taxon>Eukaryota</taxon>
        <taxon>Metamonada</taxon>
        <taxon>Parabasalia</taxon>
        <taxon>Trichomonadida</taxon>
        <taxon>Trichomonadidae</taxon>
        <taxon>Trichomonas</taxon>
    </lineage>
</organism>
<evidence type="ECO:0000313" key="1">
    <source>
        <dbReference type="EMBL" id="EAY01787.1"/>
    </source>
</evidence>
<gene>
    <name evidence="1" type="ORF">TVAG_111440</name>
</gene>
<dbReference type="EMBL" id="DS113557">
    <property type="protein sequence ID" value="EAY01787.1"/>
    <property type="molecule type" value="Genomic_DNA"/>
</dbReference>
<dbReference type="InParanoid" id="A2F003"/>
<dbReference type="SMR" id="A2F003"/>
<reference evidence="1" key="2">
    <citation type="journal article" date="2007" name="Science">
        <title>Draft genome sequence of the sexually transmitted pathogen Trichomonas vaginalis.</title>
        <authorList>
            <person name="Carlton J.M."/>
            <person name="Hirt R.P."/>
            <person name="Silva J.C."/>
            <person name="Delcher A.L."/>
            <person name="Schatz M."/>
            <person name="Zhao Q."/>
            <person name="Wortman J.R."/>
            <person name="Bidwell S.L."/>
            <person name="Alsmark U.C.M."/>
            <person name="Besteiro S."/>
            <person name="Sicheritz-Ponten T."/>
            <person name="Noel C.J."/>
            <person name="Dacks J.B."/>
            <person name="Foster P.G."/>
            <person name="Simillion C."/>
            <person name="Van de Peer Y."/>
            <person name="Miranda-Saavedra D."/>
            <person name="Barton G.J."/>
            <person name="Westrop G.D."/>
            <person name="Mueller S."/>
            <person name="Dessi D."/>
            <person name="Fiori P.L."/>
            <person name="Ren Q."/>
            <person name="Paulsen I."/>
            <person name="Zhang H."/>
            <person name="Bastida-Corcuera F.D."/>
            <person name="Simoes-Barbosa A."/>
            <person name="Brown M.T."/>
            <person name="Hayes R.D."/>
            <person name="Mukherjee M."/>
            <person name="Okumura C.Y."/>
            <person name="Schneider R."/>
            <person name="Smith A.J."/>
            <person name="Vanacova S."/>
            <person name="Villalvazo M."/>
            <person name="Haas B.J."/>
            <person name="Pertea M."/>
            <person name="Feldblyum T.V."/>
            <person name="Utterback T.R."/>
            <person name="Shu C.L."/>
            <person name="Osoegawa K."/>
            <person name="de Jong P.J."/>
            <person name="Hrdy I."/>
            <person name="Horvathova L."/>
            <person name="Zubacova Z."/>
            <person name="Dolezal P."/>
            <person name="Malik S.B."/>
            <person name="Logsdon J.M. Jr."/>
            <person name="Henze K."/>
            <person name="Gupta A."/>
            <person name="Wang C.C."/>
            <person name="Dunne R.L."/>
            <person name="Upcroft J.A."/>
            <person name="Upcroft P."/>
            <person name="White O."/>
            <person name="Salzberg S.L."/>
            <person name="Tang P."/>
            <person name="Chiu C.-H."/>
            <person name="Lee Y.-S."/>
            <person name="Embley T.M."/>
            <person name="Coombs G.H."/>
            <person name="Mottram J.C."/>
            <person name="Tachezy J."/>
            <person name="Fraser-Liggett C.M."/>
            <person name="Johnson P.J."/>
        </authorList>
    </citation>
    <scope>NUCLEOTIDE SEQUENCE [LARGE SCALE GENOMIC DNA]</scope>
    <source>
        <strain evidence="1">G3</strain>
    </source>
</reference>
<reference evidence="1" key="1">
    <citation type="submission" date="2006-10" db="EMBL/GenBank/DDBJ databases">
        <authorList>
            <person name="Amadeo P."/>
            <person name="Zhao Q."/>
            <person name="Wortman J."/>
            <person name="Fraser-Liggett C."/>
            <person name="Carlton J."/>
        </authorList>
    </citation>
    <scope>NUCLEOTIDE SEQUENCE</scope>
    <source>
        <strain evidence="1">G3</strain>
    </source>
</reference>
<protein>
    <submittedName>
        <fullName evidence="1">Uncharacterized protein</fullName>
    </submittedName>
</protein>
<dbReference type="VEuPathDB" id="TrichDB:TVAGG3_0144650"/>
<accession>A2F003</accession>
<name>A2F003_TRIV3</name>